<organism evidence="2 3">
    <name type="scientific">Sorangium cellulosum</name>
    <name type="common">Polyangium cellulosum</name>
    <dbReference type="NCBI Taxonomy" id="56"/>
    <lineage>
        <taxon>Bacteria</taxon>
        <taxon>Pseudomonadati</taxon>
        <taxon>Myxococcota</taxon>
        <taxon>Polyangia</taxon>
        <taxon>Polyangiales</taxon>
        <taxon>Polyangiaceae</taxon>
        <taxon>Sorangium</taxon>
    </lineage>
</organism>
<gene>
    <name evidence="2" type="ORF">BE04_06355</name>
</gene>
<feature type="chain" id="PRO_5007565392" description="Secreted protein" evidence="1">
    <location>
        <begin position="19"/>
        <end position="141"/>
    </location>
</feature>
<evidence type="ECO:0000313" key="3">
    <source>
        <dbReference type="Proteomes" id="UP000075604"/>
    </source>
</evidence>
<proteinExistence type="predicted"/>
<evidence type="ECO:0000313" key="2">
    <source>
        <dbReference type="EMBL" id="KYF52922.1"/>
    </source>
</evidence>
<accession>A0A150PB59</accession>
<protein>
    <recommendedName>
        <fullName evidence="4">Secreted protein</fullName>
    </recommendedName>
</protein>
<reference evidence="2 3" key="1">
    <citation type="submission" date="2014-02" db="EMBL/GenBank/DDBJ databases">
        <title>The small core and large imbalanced accessory genome model reveals a collaborative survival strategy of Sorangium cellulosum strains in nature.</title>
        <authorList>
            <person name="Han K."/>
            <person name="Peng R."/>
            <person name="Blom J."/>
            <person name="Li Y.-Z."/>
        </authorList>
    </citation>
    <scope>NUCLEOTIDE SEQUENCE [LARGE SCALE GENOMIC DNA]</scope>
    <source>
        <strain evidence="2 3">So0157-18</strain>
    </source>
</reference>
<name>A0A150PB59_SORCE</name>
<dbReference type="AlphaFoldDB" id="A0A150PB59"/>
<dbReference type="Proteomes" id="UP000075604">
    <property type="component" value="Unassembled WGS sequence"/>
</dbReference>
<dbReference type="EMBL" id="JELX01003225">
    <property type="protein sequence ID" value="KYF52922.1"/>
    <property type="molecule type" value="Genomic_DNA"/>
</dbReference>
<comment type="caution">
    <text evidence="2">The sequence shown here is derived from an EMBL/GenBank/DDBJ whole genome shotgun (WGS) entry which is preliminary data.</text>
</comment>
<evidence type="ECO:0000256" key="1">
    <source>
        <dbReference type="SAM" id="SignalP"/>
    </source>
</evidence>
<dbReference type="PROSITE" id="PS51257">
    <property type="entry name" value="PROKAR_LIPOPROTEIN"/>
    <property type="match status" value="1"/>
</dbReference>
<keyword evidence="1" id="KW-0732">Signal</keyword>
<evidence type="ECO:0008006" key="4">
    <source>
        <dbReference type="Google" id="ProtNLM"/>
    </source>
</evidence>
<sequence>MKLSKVLSGLAGCVLASASLTGCIIVADDDDHVHVASGSLTVAMTIDGSDDAWECFDHDVSGLAVSVEDEAGFLVAEGAVDCEDFGLTIDGLSDGYYDVDVWLVDFDGYTISDIVRVEGVDVLDGHDTLVDVDFPWTWIDR</sequence>
<feature type="signal peptide" evidence="1">
    <location>
        <begin position="1"/>
        <end position="18"/>
    </location>
</feature>